<dbReference type="InterPro" id="IPR013584">
    <property type="entry name" value="RAP"/>
</dbReference>
<dbReference type="GO" id="GO:0003723">
    <property type="term" value="F:RNA binding"/>
    <property type="evidence" value="ECO:0007669"/>
    <property type="project" value="TreeGrafter"/>
</dbReference>
<comment type="caution">
    <text evidence="4">The sequence shown here is derived from an EMBL/GenBank/DDBJ whole genome shotgun (WGS) entry which is preliminary data.</text>
</comment>
<dbReference type="InterPro" id="IPR010622">
    <property type="entry name" value="FAST_Leu-rich"/>
</dbReference>
<gene>
    <name evidence="4" type="ORF">AGOR_G00215890</name>
</gene>
<evidence type="ECO:0000259" key="3">
    <source>
        <dbReference type="PROSITE" id="PS51286"/>
    </source>
</evidence>
<dbReference type="SMART" id="SM00952">
    <property type="entry name" value="RAP"/>
    <property type="match status" value="1"/>
</dbReference>
<dbReference type="AlphaFoldDB" id="A0A8T3CM40"/>
<accession>A0A8T3CM40</accession>
<dbReference type="Pfam" id="PF08373">
    <property type="entry name" value="RAP"/>
    <property type="match status" value="1"/>
</dbReference>
<feature type="domain" description="RAP" evidence="3">
    <location>
        <begin position="570"/>
        <end position="627"/>
    </location>
</feature>
<dbReference type="GO" id="GO:0000963">
    <property type="term" value="P:mitochondrial RNA processing"/>
    <property type="evidence" value="ECO:0007669"/>
    <property type="project" value="TreeGrafter"/>
</dbReference>
<dbReference type="PANTHER" id="PTHR21228">
    <property type="entry name" value="FAST LEU-RICH DOMAIN-CONTAINING"/>
    <property type="match status" value="1"/>
</dbReference>
<dbReference type="GO" id="GO:0005759">
    <property type="term" value="C:mitochondrial matrix"/>
    <property type="evidence" value="ECO:0007669"/>
    <property type="project" value="TreeGrafter"/>
</dbReference>
<dbReference type="GO" id="GO:0044528">
    <property type="term" value="P:regulation of mitochondrial mRNA stability"/>
    <property type="evidence" value="ECO:0007669"/>
    <property type="project" value="InterPro"/>
</dbReference>
<dbReference type="Proteomes" id="UP000829720">
    <property type="component" value="Unassembled WGS sequence"/>
</dbReference>
<organism evidence="4 5">
    <name type="scientific">Albula goreensis</name>
    <dbReference type="NCBI Taxonomy" id="1534307"/>
    <lineage>
        <taxon>Eukaryota</taxon>
        <taxon>Metazoa</taxon>
        <taxon>Chordata</taxon>
        <taxon>Craniata</taxon>
        <taxon>Vertebrata</taxon>
        <taxon>Euteleostomi</taxon>
        <taxon>Actinopterygii</taxon>
        <taxon>Neopterygii</taxon>
        <taxon>Teleostei</taxon>
        <taxon>Albuliformes</taxon>
        <taxon>Albulidae</taxon>
        <taxon>Albula</taxon>
    </lineage>
</organism>
<evidence type="ECO:0000313" key="5">
    <source>
        <dbReference type="Proteomes" id="UP000829720"/>
    </source>
</evidence>
<dbReference type="InterPro" id="IPR050870">
    <property type="entry name" value="FAST_kinase"/>
</dbReference>
<dbReference type="EMBL" id="JAERUA010000021">
    <property type="protein sequence ID" value="KAI1885021.1"/>
    <property type="molecule type" value="Genomic_DNA"/>
</dbReference>
<evidence type="ECO:0000313" key="4">
    <source>
        <dbReference type="EMBL" id="KAI1885021.1"/>
    </source>
</evidence>
<dbReference type="GO" id="GO:0035770">
    <property type="term" value="C:ribonucleoprotein granule"/>
    <property type="evidence" value="ECO:0007669"/>
    <property type="project" value="TreeGrafter"/>
</dbReference>
<dbReference type="PANTHER" id="PTHR21228:SF1">
    <property type="entry name" value="FAST KINASE DOMAIN-CONTAINING PROTEIN 2, MITOCHONDRIAL"/>
    <property type="match status" value="1"/>
</dbReference>
<dbReference type="PROSITE" id="PS51286">
    <property type="entry name" value="RAP"/>
    <property type="match status" value="1"/>
</dbReference>
<protein>
    <recommendedName>
        <fullName evidence="3">RAP domain-containing protein</fullName>
    </recommendedName>
</protein>
<keyword evidence="5" id="KW-1185">Reference proteome</keyword>
<dbReference type="OrthoDB" id="9369505at2759"/>
<proteinExistence type="predicted"/>
<comment type="subcellular location">
    <subcellularLocation>
        <location evidence="1">Mitochondrion</location>
    </subcellularLocation>
</comment>
<sequence length="648" mass="73462">MSKLSWLRPSNLHVSDMRSINSSKGADFFGNALVSRAKRATLLRFYCQDGTRRQGLRPDDPNGTAELPSSFEGGAVAVPSAEREKHVPFSAQLQACNSPTDVLDLISQEPITVKRVSHSLTQIWKTTKYMSEEQRRYERQLMFEHPTFNQLCQQVMLSAPRMNKADIAFSLLAMVKLGVPQHSRVIQTLLRAVQENLNDFDEKALSVLANCLEDMESSKNVDALRQGLRLLVEDRVPGIQSVTVLQQLIRCVGKDAPLSLKRKLQKKALSMVDQFNVPNAQYMVTTLAAADLSFKPLLDICSRMIAEDVHNIPYYRLVNVLKACKELSYRDLHLLSALTEYLTSTFDMWNNKKLVLFLLLFYELGYRPEALLDKFLERLIQDPNSLTLKDVLSVLKICSQLNHVPQQHKQEFLESMTQVFESYLLKMSATDLLRGVHYLCILGHFPVASLERLLQRETLDELLAQDRRMLRANQRKLHYVDLCLRLDRPSLPEHLTLPPVTTDLSFPGQVVNQRIVNIIQRIVGDGIVQEGVLLEKTYFINCVATLPQKRPDLHSPSDGEGLSPEPCRRLAVVRAPSSSFCFGTSHPRGWVVLMMRHLRALGYSPVLVPAHKFDSLSEEESVEALRNLVFAEEEDSAMNAEQGSDQKN</sequence>
<dbReference type="Pfam" id="PF06743">
    <property type="entry name" value="FAST_1"/>
    <property type="match status" value="1"/>
</dbReference>
<keyword evidence="2" id="KW-0496">Mitochondrion</keyword>
<evidence type="ECO:0000256" key="1">
    <source>
        <dbReference type="ARBA" id="ARBA00004173"/>
    </source>
</evidence>
<reference evidence="4" key="1">
    <citation type="submission" date="2021-01" db="EMBL/GenBank/DDBJ databases">
        <authorList>
            <person name="Zahm M."/>
            <person name="Roques C."/>
            <person name="Cabau C."/>
            <person name="Klopp C."/>
            <person name="Donnadieu C."/>
            <person name="Jouanno E."/>
            <person name="Lampietro C."/>
            <person name="Louis A."/>
            <person name="Herpin A."/>
            <person name="Echchiki A."/>
            <person name="Berthelot C."/>
            <person name="Parey E."/>
            <person name="Roest-Crollius H."/>
            <person name="Braasch I."/>
            <person name="Postlethwait J."/>
            <person name="Bobe J."/>
            <person name="Montfort J."/>
            <person name="Bouchez O."/>
            <person name="Begum T."/>
            <person name="Mejri S."/>
            <person name="Adams A."/>
            <person name="Chen W.-J."/>
            <person name="Guiguen Y."/>
        </authorList>
    </citation>
    <scope>NUCLEOTIDE SEQUENCE</scope>
    <source>
        <tissue evidence="4">Blood</tissue>
    </source>
</reference>
<evidence type="ECO:0000256" key="2">
    <source>
        <dbReference type="ARBA" id="ARBA00023128"/>
    </source>
</evidence>
<name>A0A8T3CM40_9TELE</name>